<dbReference type="WBParaSite" id="nRc.2.0.1.t44171-RA">
    <property type="protein sequence ID" value="nRc.2.0.1.t44171-RA"/>
    <property type="gene ID" value="nRc.2.0.1.g44171"/>
</dbReference>
<proteinExistence type="predicted"/>
<accession>A0A915L124</accession>
<dbReference type="AlphaFoldDB" id="A0A915L124"/>
<name>A0A915L124_ROMCU</name>
<evidence type="ECO:0000313" key="2">
    <source>
        <dbReference type="WBParaSite" id="nRc.2.0.1.t44171-RA"/>
    </source>
</evidence>
<sequence length="171" mass="18942">MKSILTAVHGVYKVGGQLFTDHRQFGQRFAQLRLGYIVHESVTCSAIVLANVGGVRTQRPIDPTFEKRPAGVVDAHDVGHGRVAGGVGRLRRVVGLTPGFGAIVLVEQYRKFGVEDGRSKLRPRRLLAHVDQEVYAAGALREGDWPIEKICEPMIQFLSIKMGNLNNCYKY</sequence>
<protein>
    <submittedName>
        <fullName evidence="2">Uncharacterized protein</fullName>
    </submittedName>
</protein>
<dbReference type="Proteomes" id="UP000887565">
    <property type="component" value="Unplaced"/>
</dbReference>
<reference evidence="2" key="1">
    <citation type="submission" date="2022-11" db="UniProtKB">
        <authorList>
            <consortium name="WormBaseParasite"/>
        </authorList>
    </citation>
    <scope>IDENTIFICATION</scope>
</reference>
<evidence type="ECO:0000313" key="1">
    <source>
        <dbReference type="Proteomes" id="UP000887565"/>
    </source>
</evidence>
<organism evidence="1 2">
    <name type="scientific">Romanomermis culicivorax</name>
    <name type="common">Nematode worm</name>
    <dbReference type="NCBI Taxonomy" id="13658"/>
    <lineage>
        <taxon>Eukaryota</taxon>
        <taxon>Metazoa</taxon>
        <taxon>Ecdysozoa</taxon>
        <taxon>Nematoda</taxon>
        <taxon>Enoplea</taxon>
        <taxon>Dorylaimia</taxon>
        <taxon>Mermithida</taxon>
        <taxon>Mermithoidea</taxon>
        <taxon>Mermithidae</taxon>
        <taxon>Romanomermis</taxon>
    </lineage>
</organism>
<keyword evidence="1" id="KW-1185">Reference proteome</keyword>